<comment type="caution">
    <text evidence="12">The sequence shown here is derived from an EMBL/GenBank/DDBJ whole genome shotgun (WGS) entry which is preliminary data.</text>
</comment>
<keyword evidence="4 9" id="KW-0863">Zinc-finger</keyword>
<feature type="region of interest" description="Disordered" evidence="10">
    <location>
        <begin position="1"/>
        <end position="64"/>
    </location>
</feature>
<dbReference type="Proteomes" id="UP000652761">
    <property type="component" value="Unassembled WGS sequence"/>
</dbReference>
<dbReference type="InterPro" id="IPR036236">
    <property type="entry name" value="Znf_C2H2_sf"/>
</dbReference>
<dbReference type="PANTHER" id="PTHR26374">
    <property type="entry name" value="ZINC FINGER PROTEIN ZAT5"/>
    <property type="match status" value="1"/>
</dbReference>
<feature type="domain" description="C2H2-type" evidence="11">
    <location>
        <begin position="126"/>
        <end position="153"/>
    </location>
</feature>
<sequence>MSVEIHEETMMASHNDNSSSSVSNDQCSPGIAKGKRTKRQRQLLQSPGQAAPSSSTSSSYSGSTTEEEDMANCLILLAQGRALDAHPKPRPEEEEAVVSGSGERFTSRRLAEAATTTNGKVGFYVYECKTCSKCFPSFQALGGHRASHKKPKTAPVAAVMAMEANKPAREDVLPIRSIAPYPNPSDVLPNYHTGGKAAAPSPMINSSSVSTAIGNNNKTRVHECSICGSEFSSGQALGGHMRRHRAVVAVAEPLPEAKKEKNILCLDLNLPAPMEDERGDPPKAPPFPFPAKQPLIFSASPLVDCHY</sequence>
<dbReference type="Gene3D" id="3.30.160.60">
    <property type="entry name" value="Classic Zinc Finger"/>
    <property type="match status" value="1"/>
</dbReference>
<evidence type="ECO:0000256" key="8">
    <source>
        <dbReference type="ARBA" id="ARBA00023242"/>
    </source>
</evidence>
<organism evidence="12 13">
    <name type="scientific">Colocasia esculenta</name>
    <name type="common">Wild taro</name>
    <name type="synonym">Arum esculentum</name>
    <dbReference type="NCBI Taxonomy" id="4460"/>
    <lineage>
        <taxon>Eukaryota</taxon>
        <taxon>Viridiplantae</taxon>
        <taxon>Streptophyta</taxon>
        <taxon>Embryophyta</taxon>
        <taxon>Tracheophyta</taxon>
        <taxon>Spermatophyta</taxon>
        <taxon>Magnoliopsida</taxon>
        <taxon>Liliopsida</taxon>
        <taxon>Araceae</taxon>
        <taxon>Aroideae</taxon>
        <taxon>Colocasieae</taxon>
        <taxon>Colocasia</taxon>
    </lineage>
</organism>
<evidence type="ECO:0000256" key="3">
    <source>
        <dbReference type="ARBA" id="ARBA00022737"/>
    </source>
</evidence>
<dbReference type="AlphaFoldDB" id="A0A843VPI6"/>
<evidence type="ECO:0000259" key="11">
    <source>
        <dbReference type="PROSITE" id="PS50157"/>
    </source>
</evidence>
<dbReference type="SMART" id="SM00355">
    <property type="entry name" value="ZnF_C2H2"/>
    <property type="match status" value="2"/>
</dbReference>
<evidence type="ECO:0000256" key="10">
    <source>
        <dbReference type="SAM" id="MobiDB-lite"/>
    </source>
</evidence>
<dbReference type="GO" id="GO:0008270">
    <property type="term" value="F:zinc ion binding"/>
    <property type="evidence" value="ECO:0007669"/>
    <property type="project" value="UniProtKB-KW"/>
</dbReference>
<evidence type="ECO:0000256" key="5">
    <source>
        <dbReference type="ARBA" id="ARBA00022833"/>
    </source>
</evidence>
<dbReference type="EMBL" id="NMUH01002112">
    <property type="protein sequence ID" value="MQL97875.1"/>
    <property type="molecule type" value="Genomic_DNA"/>
</dbReference>
<evidence type="ECO:0000313" key="12">
    <source>
        <dbReference type="EMBL" id="MQL97875.1"/>
    </source>
</evidence>
<evidence type="ECO:0000256" key="2">
    <source>
        <dbReference type="ARBA" id="ARBA00022723"/>
    </source>
</evidence>
<dbReference type="SUPFAM" id="SSF57667">
    <property type="entry name" value="beta-beta-alpha zinc fingers"/>
    <property type="match status" value="1"/>
</dbReference>
<evidence type="ECO:0000256" key="7">
    <source>
        <dbReference type="ARBA" id="ARBA00023163"/>
    </source>
</evidence>
<dbReference type="PANTHER" id="PTHR26374:SF466">
    <property type="entry name" value="OS09G0122000 PROTEIN"/>
    <property type="match status" value="1"/>
</dbReference>
<dbReference type="PROSITE" id="PS00028">
    <property type="entry name" value="ZINC_FINGER_C2H2_1"/>
    <property type="match status" value="2"/>
</dbReference>
<evidence type="ECO:0000313" key="13">
    <source>
        <dbReference type="Proteomes" id="UP000652761"/>
    </source>
</evidence>
<comment type="subcellular location">
    <subcellularLocation>
        <location evidence="1">Nucleus</location>
    </subcellularLocation>
</comment>
<gene>
    <name evidence="12" type="ORF">Taro_030567</name>
</gene>
<protein>
    <recommendedName>
        <fullName evidence="11">C2H2-type domain-containing protein</fullName>
    </recommendedName>
</protein>
<feature type="compositionally biased region" description="Low complexity" evidence="10">
    <location>
        <begin position="13"/>
        <end position="25"/>
    </location>
</feature>
<proteinExistence type="predicted"/>
<dbReference type="OrthoDB" id="6077919at2759"/>
<evidence type="ECO:0000256" key="4">
    <source>
        <dbReference type="ARBA" id="ARBA00022771"/>
    </source>
</evidence>
<keyword evidence="5" id="KW-0862">Zinc</keyword>
<dbReference type="GO" id="GO:0005634">
    <property type="term" value="C:nucleus"/>
    <property type="evidence" value="ECO:0007669"/>
    <property type="project" value="UniProtKB-SubCell"/>
</dbReference>
<feature type="domain" description="C2H2-type" evidence="11">
    <location>
        <begin position="222"/>
        <end position="244"/>
    </location>
</feature>
<keyword evidence="2" id="KW-0479">Metal-binding</keyword>
<keyword evidence="6" id="KW-0805">Transcription regulation</keyword>
<dbReference type="Pfam" id="PF13912">
    <property type="entry name" value="zf-C2H2_6"/>
    <property type="match status" value="2"/>
</dbReference>
<reference evidence="12" key="1">
    <citation type="submission" date="2017-07" db="EMBL/GenBank/DDBJ databases">
        <title>Taro Niue Genome Assembly and Annotation.</title>
        <authorList>
            <person name="Atibalentja N."/>
            <person name="Keating K."/>
            <person name="Fields C.J."/>
        </authorList>
    </citation>
    <scope>NUCLEOTIDE SEQUENCE</scope>
    <source>
        <strain evidence="12">Niue_2</strain>
        <tissue evidence="12">Leaf</tissue>
    </source>
</reference>
<dbReference type="PROSITE" id="PS50157">
    <property type="entry name" value="ZINC_FINGER_C2H2_2"/>
    <property type="match status" value="2"/>
</dbReference>
<evidence type="ECO:0000256" key="6">
    <source>
        <dbReference type="ARBA" id="ARBA00023015"/>
    </source>
</evidence>
<keyword evidence="3" id="KW-0677">Repeat</keyword>
<evidence type="ECO:0000256" key="9">
    <source>
        <dbReference type="PROSITE-ProRule" id="PRU00042"/>
    </source>
</evidence>
<accession>A0A843VPI6</accession>
<keyword evidence="7" id="KW-0804">Transcription</keyword>
<keyword evidence="13" id="KW-1185">Reference proteome</keyword>
<feature type="compositionally biased region" description="Low complexity" evidence="10">
    <location>
        <begin position="45"/>
        <end position="64"/>
    </location>
</feature>
<evidence type="ECO:0000256" key="1">
    <source>
        <dbReference type="ARBA" id="ARBA00004123"/>
    </source>
</evidence>
<feature type="region of interest" description="Disordered" evidence="10">
    <location>
        <begin position="83"/>
        <end position="102"/>
    </location>
</feature>
<name>A0A843VPI6_COLES</name>
<dbReference type="InterPro" id="IPR013087">
    <property type="entry name" value="Znf_C2H2_type"/>
</dbReference>
<keyword evidence="8" id="KW-0539">Nucleus</keyword>